<dbReference type="OrthoDB" id="549788at2759"/>
<proteinExistence type="predicted"/>
<dbReference type="SUPFAM" id="SSF144232">
    <property type="entry name" value="HIT/MYND zinc finger-like"/>
    <property type="match status" value="1"/>
</dbReference>
<keyword evidence="2 4" id="KW-0863">Zinc-finger</keyword>
<evidence type="ECO:0000256" key="1">
    <source>
        <dbReference type="ARBA" id="ARBA00022723"/>
    </source>
</evidence>
<keyword evidence="7" id="KW-1185">Reference proteome</keyword>
<keyword evidence="3" id="KW-0862">Zinc</keyword>
<evidence type="ECO:0000256" key="3">
    <source>
        <dbReference type="ARBA" id="ARBA00022833"/>
    </source>
</evidence>
<dbReference type="Proteomes" id="UP000015241">
    <property type="component" value="Unassembled WGS sequence"/>
</dbReference>
<dbReference type="Gene3D" id="6.10.140.2220">
    <property type="match status" value="1"/>
</dbReference>
<dbReference type="AlphaFoldDB" id="S8FPW7"/>
<dbReference type="PROSITE" id="PS50865">
    <property type="entry name" value="ZF_MYND_2"/>
    <property type="match status" value="1"/>
</dbReference>
<name>S8FPW7_FOMSC</name>
<feature type="domain" description="MYND-type" evidence="5">
    <location>
        <begin position="84"/>
        <end position="127"/>
    </location>
</feature>
<evidence type="ECO:0000313" key="6">
    <source>
        <dbReference type="EMBL" id="EPT03311.1"/>
    </source>
</evidence>
<dbReference type="GO" id="GO:0008270">
    <property type="term" value="F:zinc ion binding"/>
    <property type="evidence" value="ECO:0007669"/>
    <property type="project" value="UniProtKB-KW"/>
</dbReference>
<dbReference type="eggNOG" id="ENOG502T2NK">
    <property type="taxonomic scope" value="Eukaryota"/>
</dbReference>
<dbReference type="HOGENOM" id="CLU_1229970_0_0_1"/>
<evidence type="ECO:0000259" key="5">
    <source>
        <dbReference type="PROSITE" id="PS50865"/>
    </source>
</evidence>
<dbReference type="EMBL" id="KE504130">
    <property type="protein sequence ID" value="EPT03311.1"/>
    <property type="molecule type" value="Genomic_DNA"/>
</dbReference>
<evidence type="ECO:0000256" key="4">
    <source>
        <dbReference type="PROSITE-ProRule" id="PRU00134"/>
    </source>
</evidence>
<evidence type="ECO:0000256" key="2">
    <source>
        <dbReference type="ARBA" id="ARBA00022771"/>
    </source>
</evidence>
<dbReference type="InterPro" id="IPR002893">
    <property type="entry name" value="Znf_MYND"/>
</dbReference>
<protein>
    <recommendedName>
        <fullName evidence="5">MYND-type domain-containing protein</fullName>
    </recommendedName>
</protein>
<dbReference type="InParanoid" id="S8FPW7"/>
<sequence>MVLPTLRHNLRIFTDERIAELHRTFVRVGITFNEYKSPLLRENAHPAITQAKEDMLSLPDDPIQSALGSFLLVARAQYCFSPECQQTFVDAGRPFARCAGCEVLRYCSRECQRQAWKHPTLPHKSVCAKLRALRGRAGLMRDQNWGSADGPGRRVFADACSADEELAAFADECGRHLAVLTAERLQNLDGPSIKESEELEGKGLDRVVDWGTIRVLDSADWHASR</sequence>
<dbReference type="STRING" id="743788.S8FPW7"/>
<evidence type="ECO:0000313" key="7">
    <source>
        <dbReference type="Proteomes" id="UP000015241"/>
    </source>
</evidence>
<organism evidence="6 7">
    <name type="scientific">Fomitopsis schrenkii</name>
    <name type="common">Brown rot fungus</name>
    <dbReference type="NCBI Taxonomy" id="2126942"/>
    <lineage>
        <taxon>Eukaryota</taxon>
        <taxon>Fungi</taxon>
        <taxon>Dikarya</taxon>
        <taxon>Basidiomycota</taxon>
        <taxon>Agaricomycotina</taxon>
        <taxon>Agaricomycetes</taxon>
        <taxon>Polyporales</taxon>
        <taxon>Fomitopsis</taxon>
    </lineage>
</organism>
<gene>
    <name evidence="6" type="ORF">FOMPIDRAFT_89044</name>
</gene>
<dbReference type="Pfam" id="PF01753">
    <property type="entry name" value="zf-MYND"/>
    <property type="match status" value="1"/>
</dbReference>
<reference evidence="6 7" key="1">
    <citation type="journal article" date="2012" name="Science">
        <title>The Paleozoic origin of enzymatic lignin decomposition reconstructed from 31 fungal genomes.</title>
        <authorList>
            <person name="Floudas D."/>
            <person name="Binder M."/>
            <person name="Riley R."/>
            <person name="Barry K."/>
            <person name="Blanchette R.A."/>
            <person name="Henrissat B."/>
            <person name="Martinez A.T."/>
            <person name="Otillar R."/>
            <person name="Spatafora J.W."/>
            <person name="Yadav J.S."/>
            <person name="Aerts A."/>
            <person name="Benoit I."/>
            <person name="Boyd A."/>
            <person name="Carlson A."/>
            <person name="Copeland A."/>
            <person name="Coutinho P.M."/>
            <person name="de Vries R.P."/>
            <person name="Ferreira P."/>
            <person name="Findley K."/>
            <person name="Foster B."/>
            <person name="Gaskell J."/>
            <person name="Glotzer D."/>
            <person name="Gorecki P."/>
            <person name="Heitman J."/>
            <person name="Hesse C."/>
            <person name="Hori C."/>
            <person name="Igarashi K."/>
            <person name="Jurgens J.A."/>
            <person name="Kallen N."/>
            <person name="Kersten P."/>
            <person name="Kohler A."/>
            <person name="Kuees U."/>
            <person name="Kumar T.K.A."/>
            <person name="Kuo A."/>
            <person name="LaButti K."/>
            <person name="Larrondo L.F."/>
            <person name="Lindquist E."/>
            <person name="Ling A."/>
            <person name="Lombard V."/>
            <person name="Lucas S."/>
            <person name="Lundell T."/>
            <person name="Martin R."/>
            <person name="McLaughlin D.J."/>
            <person name="Morgenstern I."/>
            <person name="Morin E."/>
            <person name="Murat C."/>
            <person name="Nagy L.G."/>
            <person name="Nolan M."/>
            <person name="Ohm R.A."/>
            <person name="Patyshakuliyeva A."/>
            <person name="Rokas A."/>
            <person name="Ruiz-Duenas F.J."/>
            <person name="Sabat G."/>
            <person name="Salamov A."/>
            <person name="Samejima M."/>
            <person name="Schmutz J."/>
            <person name="Slot J.C."/>
            <person name="St John F."/>
            <person name="Stenlid J."/>
            <person name="Sun H."/>
            <person name="Sun S."/>
            <person name="Syed K."/>
            <person name="Tsang A."/>
            <person name="Wiebenga A."/>
            <person name="Young D."/>
            <person name="Pisabarro A."/>
            <person name="Eastwood D.C."/>
            <person name="Martin F."/>
            <person name="Cullen D."/>
            <person name="Grigoriev I.V."/>
            <person name="Hibbett D.S."/>
        </authorList>
    </citation>
    <scope>NUCLEOTIDE SEQUENCE</scope>
    <source>
        <strain evidence="7">FP-58527</strain>
    </source>
</reference>
<accession>S8FPW7</accession>
<keyword evidence="1" id="KW-0479">Metal-binding</keyword>